<reference evidence="3 6" key="2">
    <citation type="submission" date="2019-04" db="EMBL/GenBank/DDBJ databases">
        <title>Draft genome sequences of Streptomyces avermitilis NBRC 14893.</title>
        <authorList>
            <person name="Komaki H."/>
            <person name="Tamura T."/>
            <person name="Hosoyama A."/>
        </authorList>
    </citation>
    <scope>NUCLEOTIDE SEQUENCE [LARGE SCALE GENOMIC DNA]</scope>
    <source>
        <strain evidence="3 6">NBRC 14893</strain>
    </source>
</reference>
<dbReference type="EMBL" id="BJHY01000001">
    <property type="protein sequence ID" value="GDY71099.1"/>
    <property type="molecule type" value="Genomic_DNA"/>
</dbReference>
<dbReference type="SUPFAM" id="SSF50692">
    <property type="entry name" value="ADC-like"/>
    <property type="match status" value="1"/>
</dbReference>
<evidence type="ECO:0000259" key="2">
    <source>
        <dbReference type="Pfam" id="PF01568"/>
    </source>
</evidence>
<organism evidence="3 6">
    <name type="scientific">Streptomyces avermitilis</name>
    <dbReference type="NCBI Taxonomy" id="33903"/>
    <lineage>
        <taxon>Bacteria</taxon>
        <taxon>Bacillati</taxon>
        <taxon>Actinomycetota</taxon>
        <taxon>Actinomycetes</taxon>
        <taxon>Kitasatosporales</taxon>
        <taxon>Streptomycetaceae</taxon>
        <taxon>Streptomyces</taxon>
    </lineage>
</organism>
<dbReference type="InterPro" id="IPR006657">
    <property type="entry name" value="MoPterin_dinucl-bd_dom"/>
</dbReference>
<feature type="compositionally biased region" description="Basic and acidic residues" evidence="1">
    <location>
        <begin position="122"/>
        <end position="132"/>
    </location>
</feature>
<evidence type="ECO:0000313" key="5">
    <source>
        <dbReference type="Proteomes" id="UP000299211"/>
    </source>
</evidence>
<feature type="region of interest" description="Disordered" evidence="1">
    <location>
        <begin position="111"/>
        <end position="132"/>
    </location>
</feature>
<dbReference type="Proteomes" id="UP000302139">
    <property type="component" value="Unassembled WGS sequence"/>
</dbReference>
<dbReference type="GO" id="GO:0043546">
    <property type="term" value="F:molybdopterin cofactor binding"/>
    <property type="evidence" value="ECO:0007669"/>
    <property type="project" value="InterPro"/>
</dbReference>
<feature type="region of interest" description="Disordered" evidence="1">
    <location>
        <begin position="72"/>
        <end position="95"/>
    </location>
</feature>
<dbReference type="RefSeq" id="WP_037648560.1">
    <property type="nucleotide sequence ID" value="NZ_BAABTN010000024.1"/>
</dbReference>
<evidence type="ECO:0000313" key="3">
    <source>
        <dbReference type="EMBL" id="GDY68524.1"/>
    </source>
</evidence>
<dbReference type="EMBL" id="BJHX01000001">
    <property type="protein sequence ID" value="GDY68524.1"/>
    <property type="molecule type" value="Genomic_DNA"/>
</dbReference>
<protein>
    <recommendedName>
        <fullName evidence="2">Molybdopterin dinucleotide-binding domain-containing protein</fullName>
    </recommendedName>
</protein>
<dbReference type="Proteomes" id="UP000299211">
    <property type="component" value="Unassembled WGS sequence"/>
</dbReference>
<dbReference type="Gene3D" id="2.40.40.20">
    <property type="match status" value="1"/>
</dbReference>
<sequence>MAQFPIVLAAGQRRAFTANTISRDSTWRRRDPNGTLRISPHEAERFGLAYGAAARITARRGTAQATVEIDDRAQAGHTALPNGPGLDRPARDGTTERVGVAVHTLTALHWSNSSSGTPWHKHVPDRIKPLPT</sequence>
<accession>A0A4D4M9P8</accession>
<gene>
    <name evidence="3" type="ORF">SAV14893_079170</name>
    <name evidence="4" type="ORF">SAV31267_005840</name>
</gene>
<reference evidence="4 5" key="1">
    <citation type="submission" date="2019-04" db="EMBL/GenBank/DDBJ databases">
        <title>Draft genome sequences of Streptomyces avermitilis ATCC 31267.</title>
        <authorList>
            <person name="Komaki H."/>
            <person name="Tamura T."/>
            <person name="Hosoyama A."/>
        </authorList>
    </citation>
    <scope>NUCLEOTIDE SEQUENCE [LARGE SCALE GENOMIC DNA]</scope>
    <source>
        <strain evidence="4 5">ATCC 31267</strain>
    </source>
</reference>
<evidence type="ECO:0000313" key="6">
    <source>
        <dbReference type="Proteomes" id="UP000302139"/>
    </source>
</evidence>
<feature type="domain" description="Molybdopterin dinucleotide-binding" evidence="2">
    <location>
        <begin position="8"/>
        <end position="123"/>
    </location>
</feature>
<name>A0A4D4M9P8_STRAX</name>
<evidence type="ECO:0000256" key="1">
    <source>
        <dbReference type="SAM" id="MobiDB-lite"/>
    </source>
</evidence>
<dbReference type="AlphaFoldDB" id="A0A4D4M9P8"/>
<proteinExistence type="predicted"/>
<evidence type="ECO:0000313" key="4">
    <source>
        <dbReference type="EMBL" id="GDY71099.1"/>
    </source>
</evidence>
<dbReference type="Pfam" id="PF01568">
    <property type="entry name" value="Molydop_binding"/>
    <property type="match status" value="1"/>
</dbReference>
<comment type="caution">
    <text evidence="3">The sequence shown here is derived from an EMBL/GenBank/DDBJ whole genome shotgun (WGS) entry which is preliminary data.</text>
</comment>
<dbReference type="InterPro" id="IPR009010">
    <property type="entry name" value="Asp_de-COase-like_dom_sf"/>
</dbReference>
<dbReference type="GO" id="GO:0016491">
    <property type="term" value="F:oxidoreductase activity"/>
    <property type="evidence" value="ECO:0007669"/>
    <property type="project" value="InterPro"/>
</dbReference>